<gene>
    <name evidence="5" type="ORF">AVDCRST_MAG47-2125</name>
</gene>
<dbReference type="EMBL" id="CADCUK010000141">
    <property type="protein sequence ID" value="CAA9380513.1"/>
    <property type="molecule type" value="Genomic_DNA"/>
</dbReference>
<dbReference type="Pfam" id="PF00534">
    <property type="entry name" value="Glycos_transf_1"/>
    <property type="match status" value="1"/>
</dbReference>
<dbReference type="GO" id="GO:0016758">
    <property type="term" value="F:hexosyltransferase activity"/>
    <property type="evidence" value="ECO:0007669"/>
    <property type="project" value="TreeGrafter"/>
</dbReference>
<evidence type="ECO:0000256" key="1">
    <source>
        <dbReference type="ARBA" id="ARBA00022676"/>
    </source>
</evidence>
<sequence length="322" mass="35000">MSRTLFVTNDFPPRRGGIETFVRQLCDRLPPGEVVVHTASMPGSAELDRTLPYPVVRDPATTLLPTRAVGERVSATLRRHRCDRVVFGAAAPLGLLAPTLRAAGAEHLTAVTHGHEVWWASVPGTRGLLRRIGDAVDEVTYVSDYCRERIAPALSAGAAARMVRLSPTVDPHRFPPRNGGGPEVRRRHAIDSQALVVVTVARLVRRKGQDTLVRIWPEVQERFPGAVLLLVGDGPQRSRLERMVARRRLQEVVRFTGSVPWEEVPAHLDAGDVFAMPCRDRLLGLEVEAFGIVFLEAAACGLPIVAGRSGGVADALAATGQR</sequence>
<dbReference type="InterPro" id="IPR001296">
    <property type="entry name" value="Glyco_trans_1"/>
</dbReference>
<dbReference type="InterPro" id="IPR028098">
    <property type="entry name" value="Glyco_trans_4-like_N"/>
</dbReference>
<evidence type="ECO:0000256" key="2">
    <source>
        <dbReference type="ARBA" id="ARBA00022679"/>
    </source>
</evidence>
<name>A0A6J4NC02_9ACTN</name>
<dbReference type="CDD" id="cd03801">
    <property type="entry name" value="GT4_PimA-like"/>
    <property type="match status" value="1"/>
</dbReference>
<evidence type="ECO:0000259" key="3">
    <source>
        <dbReference type="Pfam" id="PF00534"/>
    </source>
</evidence>
<organism evidence="5">
    <name type="scientific">uncultured Nocardioidaceae bacterium</name>
    <dbReference type="NCBI Taxonomy" id="253824"/>
    <lineage>
        <taxon>Bacteria</taxon>
        <taxon>Bacillati</taxon>
        <taxon>Actinomycetota</taxon>
        <taxon>Actinomycetes</taxon>
        <taxon>Propionibacteriales</taxon>
        <taxon>Nocardioidaceae</taxon>
        <taxon>environmental samples</taxon>
    </lineage>
</organism>
<dbReference type="InterPro" id="IPR050194">
    <property type="entry name" value="Glycosyltransferase_grp1"/>
</dbReference>
<dbReference type="PANTHER" id="PTHR45947:SF3">
    <property type="entry name" value="SULFOQUINOVOSYL TRANSFERASE SQD2"/>
    <property type="match status" value="1"/>
</dbReference>
<dbReference type="Pfam" id="PF13439">
    <property type="entry name" value="Glyco_transf_4"/>
    <property type="match status" value="1"/>
</dbReference>
<reference evidence="5" key="1">
    <citation type="submission" date="2020-02" db="EMBL/GenBank/DDBJ databases">
        <authorList>
            <person name="Meier V. D."/>
        </authorList>
    </citation>
    <scope>NUCLEOTIDE SEQUENCE</scope>
    <source>
        <strain evidence="5">AVDCRST_MAG47</strain>
    </source>
</reference>
<keyword evidence="1 5" id="KW-0328">Glycosyltransferase</keyword>
<evidence type="ECO:0000259" key="4">
    <source>
        <dbReference type="Pfam" id="PF13439"/>
    </source>
</evidence>
<dbReference type="PANTHER" id="PTHR45947">
    <property type="entry name" value="SULFOQUINOVOSYL TRANSFERASE SQD2"/>
    <property type="match status" value="1"/>
</dbReference>
<feature type="domain" description="Glycosyltransferase subfamily 4-like N-terminal" evidence="4">
    <location>
        <begin position="16"/>
        <end position="170"/>
    </location>
</feature>
<dbReference type="GO" id="GO:1901137">
    <property type="term" value="P:carbohydrate derivative biosynthetic process"/>
    <property type="evidence" value="ECO:0007669"/>
    <property type="project" value="UniProtKB-ARBA"/>
</dbReference>
<dbReference type="EC" id="2.4.1.57" evidence="5"/>
<accession>A0A6J4NC02</accession>
<proteinExistence type="predicted"/>
<dbReference type="AlphaFoldDB" id="A0A6J4NC02"/>
<dbReference type="SUPFAM" id="SSF53756">
    <property type="entry name" value="UDP-Glycosyltransferase/glycogen phosphorylase"/>
    <property type="match status" value="1"/>
</dbReference>
<feature type="domain" description="Glycosyl transferase family 1" evidence="3">
    <location>
        <begin position="183"/>
        <end position="317"/>
    </location>
</feature>
<evidence type="ECO:0000313" key="5">
    <source>
        <dbReference type="EMBL" id="CAA9380513.1"/>
    </source>
</evidence>
<dbReference type="Gene3D" id="3.40.50.2000">
    <property type="entry name" value="Glycogen Phosphorylase B"/>
    <property type="match status" value="2"/>
</dbReference>
<protein>
    <submittedName>
        <fullName evidence="5">Phosphatidylinositol alpha-mannosyltransferase</fullName>
        <ecNumber evidence="5">2.4.1.57</ecNumber>
    </submittedName>
</protein>
<keyword evidence="2 5" id="KW-0808">Transferase</keyword>